<evidence type="ECO:0000313" key="1">
    <source>
        <dbReference type="EMBL" id="CAH1406017.1"/>
    </source>
</evidence>
<dbReference type="Proteomes" id="UP001152798">
    <property type="component" value="Chromosome 6"/>
</dbReference>
<sequence>MLKATISRIYLATPPPLGSLPRSPRTGLHIGAAFKMDHPGAPTRLLYQAYKINWILTGLSGRASSSITEISCLLSSNTSTLL</sequence>
<protein>
    <submittedName>
        <fullName evidence="1">Uncharacterized protein</fullName>
    </submittedName>
</protein>
<dbReference type="EMBL" id="OV725082">
    <property type="protein sequence ID" value="CAH1406017.1"/>
    <property type="molecule type" value="Genomic_DNA"/>
</dbReference>
<evidence type="ECO:0000313" key="2">
    <source>
        <dbReference type="Proteomes" id="UP001152798"/>
    </source>
</evidence>
<proteinExistence type="predicted"/>
<name>A0A9P0MXG8_NEZVI</name>
<gene>
    <name evidence="1" type="ORF">NEZAVI_LOCUS14060</name>
</gene>
<organism evidence="1 2">
    <name type="scientific">Nezara viridula</name>
    <name type="common">Southern green stink bug</name>
    <name type="synonym">Cimex viridulus</name>
    <dbReference type="NCBI Taxonomy" id="85310"/>
    <lineage>
        <taxon>Eukaryota</taxon>
        <taxon>Metazoa</taxon>
        <taxon>Ecdysozoa</taxon>
        <taxon>Arthropoda</taxon>
        <taxon>Hexapoda</taxon>
        <taxon>Insecta</taxon>
        <taxon>Pterygota</taxon>
        <taxon>Neoptera</taxon>
        <taxon>Paraneoptera</taxon>
        <taxon>Hemiptera</taxon>
        <taxon>Heteroptera</taxon>
        <taxon>Panheteroptera</taxon>
        <taxon>Pentatomomorpha</taxon>
        <taxon>Pentatomoidea</taxon>
        <taxon>Pentatomidae</taxon>
        <taxon>Pentatominae</taxon>
        <taxon>Nezara</taxon>
    </lineage>
</organism>
<keyword evidence="2" id="KW-1185">Reference proteome</keyword>
<dbReference type="AlphaFoldDB" id="A0A9P0MXG8"/>
<reference evidence="1" key="1">
    <citation type="submission" date="2022-01" db="EMBL/GenBank/DDBJ databases">
        <authorList>
            <person name="King R."/>
        </authorList>
    </citation>
    <scope>NUCLEOTIDE SEQUENCE</scope>
</reference>
<accession>A0A9P0MXG8</accession>